<evidence type="ECO:0000256" key="1">
    <source>
        <dbReference type="SAM" id="MobiDB-lite"/>
    </source>
</evidence>
<proteinExistence type="evidence at transcript level"/>
<feature type="transmembrane region" description="Helical" evidence="2">
    <location>
        <begin position="332"/>
        <end position="352"/>
    </location>
</feature>
<feature type="region of interest" description="Disordered" evidence="1">
    <location>
        <begin position="7"/>
        <end position="54"/>
    </location>
</feature>
<gene>
    <name evidence="3" type="primary">HID</name>
</gene>
<feature type="compositionally biased region" description="Low complexity" evidence="1">
    <location>
        <begin position="149"/>
        <end position="169"/>
    </location>
</feature>
<evidence type="ECO:0000256" key="2">
    <source>
        <dbReference type="SAM" id="Phobius"/>
    </source>
</evidence>
<protein>
    <submittedName>
        <fullName evidence="3">Cell death protein W</fullName>
    </submittedName>
</protein>
<feature type="compositionally biased region" description="Low complexity" evidence="1">
    <location>
        <begin position="15"/>
        <end position="53"/>
    </location>
</feature>
<reference evidence="3" key="1">
    <citation type="submission" date="2013-07" db="EMBL/GenBank/DDBJ databases">
        <authorList>
            <person name="Geib S."/>
        </authorList>
    </citation>
    <scope>NUCLEOTIDE SEQUENCE</scope>
</reference>
<evidence type="ECO:0000313" key="3">
    <source>
        <dbReference type="EMBL" id="JAB92755.1"/>
    </source>
</evidence>
<feature type="region of interest" description="Disordered" evidence="1">
    <location>
        <begin position="229"/>
        <end position="284"/>
    </location>
</feature>
<keyword evidence="2" id="KW-0472">Membrane</keyword>
<feature type="region of interest" description="Disordered" evidence="1">
    <location>
        <begin position="137"/>
        <end position="178"/>
    </location>
</feature>
<organism evidence="3">
    <name type="scientific">Ceratitis capitata</name>
    <name type="common">Mediterranean fruit fly</name>
    <name type="synonym">Tephritis capitata</name>
    <dbReference type="NCBI Taxonomy" id="7213"/>
    <lineage>
        <taxon>Eukaryota</taxon>
        <taxon>Metazoa</taxon>
        <taxon>Ecdysozoa</taxon>
        <taxon>Arthropoda</taxon>
        <taxon>Hexapoda</taxon>
        <taxon>Insecta</taxon>
        <taxon>Pterygota</taxon>
        <taxon>Neoptera</taxon>
        <taxon>Endopterygota</taxon>
        <taxon>Diptera</taxon>
        <taxon>Brachycera</taxon>
        <taxon>Muscomorpha</taxon>
        <taxon>Tephritoidea</taxon>
        <taxon>Tephritidae</taxon>
        <taxon>Ceratitis</taxon>
        <taxon>Ceratitis</taxon>
    </lineage>
</organism>
<feature type="compositionally biased region" description="Low complexity" evidence="1">
    <location>
        <begin position="229"/>
        <end position="244"/>
    </location>
</feature>
<dbReference type="GeneID" id="101458680"/>
<dbReference type="AlphaFoldDB" id="W8AV33"/>
<dbReference type="EMBL" id="GAMC01013800">
    <property type="protein sequence ID" value="JAB92755.1"/>
    <property type="molecule type" value="mRNA"/>
</dbReference>
<keyword evidence="2" id="KW-1133">Transmembrane helix</keyword>
<accession>W8AV33</accession>
<reference evidence="3" key="2">
    <citation type="journal article" date="2014" name="BMC Genomics">
        <title>A genomic perspective to assessing quality of mass-reared SIT flies used in Mediterranean fruit fly (Ceratitis capitata) eradication in California.</title>
        <authorList>
            <person name="Calla B."/>
            <person name="Hall B."/>
            <person name="Hou S."/>
            <person name="Geib S.M."/>
        </authorList>
    </citation>
    <scope>NUCLEOTIDE SEQUENCE</scope>
</reference>
<keyword evidence="2" id="KW-0812">Transmembrane</keyword>
<sequence length="353" mass="37567">MAVVFYMPEGGGDDTASSSSGGHSSTGSGSAASSTSQSPNTTTSATQTPMQSPLVPNPYMVALCEALLYQSMNNPPAFQYPPPASPCCPVHSPSPFTGGSVGGANGEVFFPISRSTPRTPRTSVSFAAGEENTFFRHHNISGGGGGGCSSSSATHLQPPQSAPAMQQSSHNNAHSQTAPQQYQQYTYPYYQYTPPPTPLTANASTCTGGNLFNGSTEATTHQRTCVASTSTATASTSTAASTSSCGAKGHARLHRSLSDAQKRSRRSSTNANDDERECHSEHETSWDEFDDRYENFTAGRERLQEFNGRIPPRKKKKDVPKSRAERKQFKAFIWPTVVTVIVVAMGCGFLVAR</sequence>
<dbReference type="CTD" id="40009"/>
<name>W8AV33_CERCA</name>
<dbReference type="KEGG" id="ccat:101458680"/>
<dbReference type="OrthoDB" id="7883603at2759"/>